<name>A0ABU4RU58_9HYPH</name>
<organism evidence="2 3">
    <name type="scientific">Terrihabitans rhizophilus</name>
    <dbReference type="NCBI Taxonomy" id="3092662"/>
    <lineage>
        <taxon>Bacteria</taxon>
        <taxon>Pseudomonadati</taxon>
        <taxon>Pseudomonadota</taxon>
        <taxon>Alphaproteobacteria</taxon>
        <taxon>Hyphomicrobiales</taxon>
        <taxon>Terrihabitans</taxon>
    </lineage>
</organism>
<accession>A0ABU4RU58</accession>
<dbReference type="Proteomes" id="UP001274321">
    <property type="component" value="Unassembled WGS sequence"/>
</dbReference>
<feature type="transmembrane region" description="Helical" evidence="1">
    <location>
        <begin position="6"/>
        <end position="25"/>
    </location>
</feature>
<evidence type="ECO:0000256" key="1">
    <source>
        <dbReference type="SAM" id="Phobius"/>
    </source>
</evidence>
<evidence type="ECO:0000313" key="3">
    <source>
        <dbReference type="Proteomes" id="UP001274321"/>
    </source>
</evidence>
<evidence type="ECO:0000313" key="2">
    <source>
        <dbReference type="EMBL" id="MDX6806371.1"/>
    </source>
</evidence>
<protein>
    <submittedName>
        <fullName evidence="2">DUF6111 family protein</fullName>
    </submittedName>
</protein>
<dbReference type="EMBL" id="JAXAFJ010000005">
    <property type="protein sequence ID" value="MDX6806371.1"/>
    <property type="molecule type" value="Genomic_DNA"/>
</dbReference>
<reference evidence="2 3" key="1">
    <citation type="submission" date="2023-11" db="EMBL/GenBank/DDBJ databases">
        <authorList>
            <person name="Bao R."/>
        </authorList>
    </citation>
    <scope>NUCLEOTIDE SEQUENCE [LARGE SCALE GENOMIC DNA]</scope>
    <source>
        <strain evidence="2 3">PJ23</strain>
    </source>
</reference>
<proteinExistence type="predicted"/>
<dbReference type="RefSeq" id="WP_319844502.1">
    <property type="nucleotide sequence ID" value="NZ_JAXAFJ010000005.1"/>
</dbReference>
<keyword evidence="1" id="KW-0472">Membrane</keyword>
<keyword evidence="1" id="KW-0812">Transmembrane</keyword>
<sequence length="90" mass="10011">MIRAIGPSVLLFLLPFLLFFAWNAFQRRPGRSRAVPYLKLSIVGLVLALGGLLFFLDPTADEPRGIYIPPRYENGQVVPGHFAPHPKGQP</sequence>
<keyword evidence="3" id="KW-1185">Reference proteome</keyword>
<feature type="transmembrane region" description="Helical" evidence="1">
    <location>
        <begin position="37"/>
        <end position="56"/>
    </location>
</feature>
<gene>
    <name evidence="2" type="ORF">SCD90_09865</name>
</gene>
<comment type="caution">
    <text evidence="2">The sequence shown here is derived from an EMBL/GenBank/DDBJ whole genome shotgun (WGS) entry which is preliminary data.</text>
</comment>
<keyword evidence="1" id="KW-1133">Transmembrane helix</keyword>